<dbReference type="SUPFAM" id="SSF51735">
    <property type="entry name" value="NAD(P)-binding Rossmann-fold domains"/>
    <property type="match status" value="1"/>
</dbReference>
<accession>A0ABQ6IWN7</accession>
<dbReference type="Gene3D" id="3.30.360.10">
    <property type="entry name" value="Dihydrodipicolinate Reductase, domain 2"/>
    <property type="match status" value="1"/>
</dbReference>
<dbReference type="InterPro" id="IPR004104">
    <property type="entry name" value="Gfo/Idh/MocA-like_OxRdtase_C"/>
</dbReference>
<dbReference type="RefSeq" id="WP_284305342.1">
    <property type="nucleotide sequence ID" value="NZ_BSUO01000001.1"/>
</dbReference>
<evidence type="ECO:0000256" key="2">
    <source>
        <dbReference type="ARBA" id="ARBA00023002"/>
    </source>
</evidence>
<dbReference type="InterPro" id="IPR036291">
    <property type="entry name" value="NAD(P)-bd_dom_sf"/>
</dbReference>
<evidence type="ECO:0000313" key="5">
    <source>
        <dbReference type="EMBL" id="GMA41841.1"/>
    </source>
</evidence>
<dbReference type="PANTHER" id="PTHR42840:SF3">
    <property type="entry name" value="BINDING ROSSMANN FOLD OXIDOREDUCTASE, PUTATIVE (AFU_ORTHOLOGUE AFUA_2G10240)-RELATED"/>
    <property type="match status" value="1"/>
</dbReference>
<dbReference type="Proteomes" id="UP001157126">
    <property type="component" value="Unassembled WGS sequence"/>
</dbReference>
<organism evidence="5 6">
    <name type="scientific">Mobilicoccus caccae</name>
    <dbReference type="NCBI Taxonomy" id="1859295"/>
    <lineage>
        <taxon>Bacteria</taxon>
        <taxon>Bacillati</taxon>
        <taxon>Actinomycetota</taxon>
        <taxon>Actinomycetes</taxon>
        <taxon>Micrococcales</taxon>
        <taxon>Dermatophilaceae</taxon>
        <taxon>Mobilicoccus</taxon>
    </lineage>
</organism>
<gene>
    <name evidence="5" type="ORF">GCM10025883_38860</name>
</gene>
<keyword evidence="2" id="KW-0560">Oxidoreductase</keyword>
<comment type="caution">
    <text evidence="5">The sequence shown here is derived from an EMBL/GenBank/DDBJ whole genome shotgun (WGS) entry which is preliminary data.</text>
</comment>
<evidence type="ECO:0000313" key="6">
    <source>
        <dbReference type="Proteomes" id="UP001157126"/>
    </source>
</evidence>
<dbReference type="Pfam" id="PF02894">
    <property type="entry name" value="GFO_IDH_MocA_C"/>
    <property type="match status" value="1"/>
</dbReference>
<feature type="domain" description="Gfo/Idh/MocA-like oxidoreductase C-terminal" evidence="4">
    <location>
        <begin position="131"/>
        <end position="328"/>
    </location>
</feature>
<evidence type="ECO:0000259" key="4">
    <source>
        <dbReference type="Pfam" id="PF02894"/>
    </source>
</evidence>
<reference evidence="6" key="1">
    <citation type="journal article" date="2019" name="Int. J. Syst. Evol. Microbiol.">
        <title>The Global Catalogue of Microorganisms (GCM) 10K type strain sequencing project: providing services to taxonomists for standard genome sequencing and annotation.</title>
        <authorList>
            <consortium name="The Broad Institute Genomics Platform"/>
            <consortium name="The Broad Institute Genome Sequencing Center for Infectious Disease"/>
            <person name="Wu L."/>
            <person name="Ma J."/>
        </authorList>
    </citation>
    <scope>NUCLEOTIDE SEQUENCE [LARGE SCALE GENOMIC DNA]</scope>
    <source>
        <strain evidence="6">NBRC 113072</strain>
    </source>
</reference>
<sequence>MRIGIAGAGRIGAYHAATLKGLPVVDEVVLADALPEAASRVAGELRLEAVPDVEALLDAGLDGLVIASPTTTHDAMIRAGVAAGVPTFCEKPVAAELSSALALAQLERSTSVPIHIGFQRRFDAGYMRARQAVVDGELGFVHTVRATTLDTAPPPEEYIKVSGGLFRDCSIHDFDIIRFVTGSEVRTAYAVGANKGEPYIGGAGDIDTGSGVFVLEDDTVVTFSATRHNAYGHDVRMEVHGSTGDIAVGLDDTLALVSAEPGVAFPAGPTVRSFMDRFLPAYQRELATFVEVVRGERPSPCTVYDGLQAQRMAEACDLSRREGRVVPLAEIPDVEPAS</sequence>
<dbReference type="Pfam" id="PF01408">
    <property type="entry name" value="GFO_IDH_MocA"/>
    <property type="match status" value="1"/>
</dbReference>
<proteinExistence type="inferred from homology"/>
<protein>
    <submittedName>
        <fullName evidence="5">Oxidoreductase</fullName>
    </submittedName>
</protein>
<name>A0ABQ6IWN7_9MICO</name>
<evidence type="ECO:0000259" key="3">
    <source>
        <dbReference type="Pfam" id="PF01408"/>
    </source>
</evidence>
<dbReference type="SUPFAM" id="SSF55347">
    <property type="entry name" value="Glyceraldehyde-3-phosphate dehydrogenase-like, C-terminal domain"/>
    <property type="match status" value="1"/>
</dbReference>
<evidence type="ECO:0000256" key="1">
    <source>
        <dbReference type="ARBA" id="ARBA00010928"/>
    </source>
</evidence>
<keyword evidence="6" id="KW-1185">Reference proteome</keyword>
<comment type="similarity">
    <text evidence="1">Belongs to the Gfo/Idh/MocA family.</text>
</comment>
<dbReference type="PANTHER" id="PTHR42840">
    <property type="entry name" value="NAD(P)-BINDING ROSSMANN-FOLD SUPERFAMILY PROTEIN-RELATED"/>
    <property type="match status" value="1"/>
</dbReference>
<feature type="domain" description="Gfo/Idh/MocA-like oxidoreductase N-terminal" evidence="3">
    <location>
        <begin position="1"/>
        <end position="118"/>
    </location>
</feature>
<dbReference type="EMBL" id="BSUO01000001">
    <property type="protein sequence ID" value="GMA41841.1"/>
    <property type="molecule type" value="Genomic_DNA"/>
</dbReference>
<dbReference type="Gene3D" id="3.40.50.720">
    <property type="entry name" value="NAD(P)-binding Rossmann-like Domain"/>
    <property type="match status" value="1"/>
</dbReference>
<dbReference type="InterPro" id="IPR000683">
    <property type="entry name" value="Gfo/Idh/MocA-like_OxRdtase_N"/>
</dbReference>